<gene>
    <name evidence="2" type="ORF">BBM1114_11250</name>
</gene>
<dbReference type="Pfam" id="PF00535">
    <property type="entry name" value="Glycos_transf_2"/>
    <property type="match status" value="1"/>
</dbReference>
<dbReference type="PANTHER" id="PTHR43685:SF2">
    <property type="entry name" value="GLYCOSYLTRANSFERASE 2-LIKE DOMAIN-CONTAINING PROTEIN"/>
    <property type="match status" value="1"/>
</dbReference>
<reference evidence="2 3" key="1">
    <citation type="journal article" date="2015" name="Int J Genomics">
        <title>Comparative Genomics Revealed Genetic Diversity and Species/Strain-Level Differences in Carbohydrate Metabolism of Three Probiotic Bifidobacterial Species.</title>
        <authorList>
            <person name="Odamaki T."/>
            <person name="Horigome A."/>
            <person name="Sugahara H."/>
            <person name="Hashikura N."/>
            <person name="Minami J."/>
            <person name="Xiao J.Z."/>
            <person name="Abe F."/>
        </authorList>
    </citation>
    <scope>NUCLEOTIDE SEQUENCE [LARGE SCALE GENOMIC DNA]</scope>
    <source>
        <strain evidence="2 3">MCC 1114</strain>
    </source>
</reference>
<dbReference type="InterPro" id="IPR029044">
    <property type="entry name" value="Nucleotide-diphossugar_trans"/>
</dbReference>
<dbReference type="Proteomes" id="UP000036802">
    <property type="component" value="Unassembled WGS sequence"/>
</dbReference>
<proteinExistence type="predicted"/>
<evidence type="ECO:0000313" key="2">
    <source>
        <dbReference type="EMBL" id="KOA61564.1"/>
    </source>
</evidence>
<dbReference type="SUPFAM" id="SSF53448">
    <property type="entry name" value="Nucleotide-diphospho-sugar transferases"/>
    <property type="match status" value="1"/>
</dbReference>
<protein>
    <recommendedName>
        <fullName evidence="1">Glycosyltransferase 2-like domain-containing protein</fullName>
    </recommendedName>
</protein>
<sequence>MTELVSIIIPVYQTPIQTLHDCVKSLQQQRGDDFRMEAVIVFDGKPAFDTTSIPTWATASMNVHTETIEHAGVSAARNAGLRSASGQWAMFVDSDDALAEDAVENLLEFAMQRQCDIVMGAYRSVLGANVDADAETHHYLNENKVFEGLECDKFCEDMLRPQRGIALAWGKLYRMSVLRSVQGFNESLSLGEDAEFAFRACAAAQRIGYVNAMAYEYRRNAQSAVRTFQADYVRRTVKGIEALQDTVRQMEPADTREAYMQCLDDYALFHLTIIMVNYLFNPQVPWNRKERETRYRQTLNLPVFQEPLRRYRGGRFPITRRVALLSMKWHLYDISAAIAWVRHRQFGD</sequence>
<dbReference type="InterPro" id="IPR001173">
    <property type="entry name" value="Glyco_trans_2-like"/>
</dbReference>
<comment type="caution">
    <text evidence="2">The sequence shown here is derived from an EMBL/GenBank/DDBJ whole genome shotgun (WGS) entry which is preliminary data.</text>
</comment>
<dbReference type="PATRIC" id="fig|1365964.3.peg.2276"/>
<dbReference type="AlphaFoldDB" id="A0A0L7CPC9"/>
<dbReference type="RefSeq" id="WP_052790914.1">
    <property type="nucleotide sequence ID" value="NZ_AVQC01000032.1"/>
</dbReference>
<dbReference type="PANTHER" id="PTHR43685">
    <property type="entry name" value="GLYCOSYLTRANSFERASE"/>
    <property type="match status" value="1"/>
</dbReference>
<evidence type="ECO:0000259" key="1">
    <source>
        <dbReference type="Pfam" id="PF00535"/>
    </source>
</evidence>
<evidence type="ECO:0000313" key="3">
    <source>
        <dbReference type="Proteomes" id="UP000036802"/>
    </source>
</evidence>
<name>A0A0L7CPC9_BIFBR</name>
<dbReference type="EMBL" id="AVQC01000032">
    <property type="protein sequence ID" value="KOA61564.1"/>
    <property type="molecule type" value="Genomic_DNA"/>
</dbReference>
<feature type="domain" description="Glycosyltransferase 2-like" evidence="1">
    <location>
        <begin position="6"/>
        <end position="174"/>
    </location>
</feature>
<organism evidence="2 3">
    <name type="scientific">Bifidobacterium breve MCC 1114</name>
    <dbReference type="NCBI Taxonomy" id="1365964"/>
    <lineage>
        <taxon>Bacteria</taxon>
        <taxon>Bacillati</taxon>
        <taxon>Actinomycetota</taxon>
        <taxon>Actinomycetes</taxon>
        <taxon>Bifidobacteriales</taxon>
        <taxon>Bifidobacteriaceae</taxon>
        <taxon>Bifidobacterium</taxon>
    </lineage>
</organism>
<dbReference type="InterPro" id="IPR050834">
    <property type="entry name" value="Glycosyltransf_2"/>
</dbReference>
<accession>A0A0L7CPC9</accession>
<dbReference type="Gene3D" id="3.90.550.10">
    <property type="entry name" value="Spore Coat Polysaccharide Biosynthesis Protein SpsA, Chain A"/>
    <property type="match status" value="1"/>
</dbReference>